<dbReference type="GO" id="GO:0045944">
    <property type="term" value="P:positive regulation of transcription by RNA polymerase II"/>
    <property type="evidence" value="ECO:0007669"/>
    <property type="project" value="TreeGrafter"/>
</dbReference>
<sequence length="425" mass="49810">MSNSNMNNLENDFRVQTKTSLTLKRSSSPMSSTTSKRRKARASAKHYKSVLMCAVCEGDAHGYNFDAITCESCKAFFRRNALRPIDKFKCRGNRDCDVKVDIKKRCKRCRIVKCLAAGMRKEWILTDKERRDKRAKIEENRRLRQLSDNGQQPQQLETFTSKSSDSDLSLNLSSFLESAPFNDFDWFMIRFLQDYYSQAVKLNEITGIASYPQIQPIRSTEDLFRIPLYITAMRLITYVKQIIEFQTLCIEDQLHLIKSNLLIMCFFHSVFIYNPTTDCYHEENSKDPQFSGKDWTKTLNKQFHNEMKHLRNDFIDIFQLDDIIIKLFLTISAFTLRISLNECRRSSSSLHINNSLEIFNAQNVYIDLAYRYSIHQYGFCKGSLMFVRYVHKIMKLQELVDDIKFHIGDYINVQKISGLLQSLLE</sequence>
<keyword evidence="6" id="KW-0804">Transcription</keyword>
<feature type="region of interest" description="Disordered" evidence="9">
    <location>
        <begin position="20"/>
        <end position="41"/>
    </location>
</feature>
<feature type="compositionally biased region" description="Low complexity" evidence="9">
    <location>
        <begin position="20"/>
        <end position="34"/>
    </location>
</feature>
<dbReference type="Pfam" id="PF00105">
    <property type="entry name" value="zf-C4"/>
    <property type="match status" value="1"/>
</dbReference>
<dbReference type="EMBL" id="CAJNOR010001157">
    <property type="protein sequence ID" value="CAF1087407.1"/>
    <property type="molecule type" value="Genomic_DNA"/>
</dbReference>
<dbReference type="PROSITE" id="PS51030">
    <property type="entry name" value="NUCLEAR_REC_DBD_2"/>
    <property type="match status" value="1"/>
</dbReference>
<dbReference type="SUPFAM" id="SSF48508">
    <property type="entry name" value="Nuclear receptor ligand-binding domain"/>
    <property type="match status" value="1"/>
</dbReference>
<reference evidence="11" key="1">
    <citation type="submission" date="2021-02" db="EMBL/GenBank/DDBJ databases">
        <authorList>
            <person name="Nowell W R."/>
        </authorList>
    </citation>
    <scope>NUCLEOTIDE SEQUENCE</scope>
</reference>
<dbReference type="GO" id="GO:0000122">
    <property type="term" value="P:negative regulation of transcription by RNA polymerase II"/>
    <property type="evidence" value="ECO:0007669"/>
    <property type="project" value="TreeGrafter"/>
</dbReference>
<proteinExistence type="predicted"/>
<dbReference type="GO" id="GO:0030154">
    <property type="term" value="P:cell differentiation"/>
    <property type="evidence" value="ECO:0007669"/>
    <property type="project" value="TreeGrafter"/>
</dbReference>
<organism evidence="11 14">
    <name type="scientific">Adineta ricciae</name>
    <name type="common">Rotifer</name>
    <dbReference type="NCBI Taxonomy" id="249248"/>
    <lineage>
        <taxon>Eukaryota</taxon>
        <taxon>Metazoa</taxon>
        <taxon>Spiralia</taxon>
        <taxon>Gnathifera</taxon>
        <taxon>Rotifera</taxon>
        <taxon>Eurotatoria</taxon>
        <taxon>Bdelloidea</taxon>
        <taxon>Adinetida</taxon>
        <taxon>Adinetidae</taxon>
        <taxon>Adineta</taxon>
    </lineage>
</organism>
<dbReference type="GO" id="GO:0008270">
    <property type="term" value="F:zinc ion binding"/>
    <property type="evidence" value="ECO:0007669"/>
    <property type="project" value="UniProtKB-KW"/>
</dbReference>
<dbReference type="PANTHER" id="PTHR24082">
    <property type="entry name" value="NUCLEAR HORMONE RECEPTOR"/>
    <property type="match status" value="1"/>
</dbReference>
<evidence type="ECO:0000313" key="12">
    <source>
        <dbReference type="EMBL" id="CAF1087407.1"/>
    </source>
</evidence>
<dbReference type="InterPro" id="IPR050234">
    <property type="entry name" value="Nuclear_hormone_rcpt_NR1"/>
</dbReference>
<gene>
    <name evidence="11" type="ORF">EDS130_LOCUS19270</name>
    <name evidence="12" type="ORF">XAT740_LOCUS17651</name>
</gene>
<evidence type="ECO:0000313" key="13">
    <source>
        <dbReference type="Proteomes" id="UP000663828"/>
    </source>
</evidence>
<feature type="domain" description="Nuclear receptor" evidence="10">
    <location>
        <begin position="50"/>
        <end position="126"/>
    </location>
</feature>
<dbReference type="PRINTS" id="PR00047">
    <property type="entry name" value="STROIDFINGER"/>
</dbReference>
<dbReference type="EMBL" id="CAJNOJ010000092">
    <property type="protein sequence ID" value="CAF1086939.1"/>
    <property type="molecule type" value="Genomic_DNA"/>
</dbReference>
<evidence type="ECO:0000256" key="2">
    <source>
        <dbReference type="ARBA" id="ARBA00022771"/>
    </source>
</evidence>
<keyword evidence="3" id="KW-0862">Zinc</keyword>
<dbReference type="Gene3D" id="1.10.565.10">
    <property type="entry name" value="Retinoid X Receptor"/>
    <property type="match status" value="1"/>
</dbReference>
<evidence type="ECO:0000256" key="4">
    <source>
        <dbReference type="ARBA" id="ARBA00023015"/>
    </source>
</evidence>
<evidence type="ECO:0000256" key="9">
    <source>
        <dbReference type="SAM" id="MobiDB-lite"/>
    </source>
</evidence>
<dbReference type="PANTHER" id="PTHR24082:SF283">
    <property type="entry name" value="NUCLEAR HORMONE RECEPTOR HR96"/>
    <property type="match status" value="1"/>
</dbReference>
<evidence type="ECO:0000256" key="6">
    <source>
        <dbReference type="ARBA" id="ARBA00023163"/>
    </source>
</evidence>
<accession>A0A814N5C7</accession>
<dbReference type="GO" id="GO:0004879">
    <property type="term" value="F:nuclear receptor activity"/>
    <property type="evidence" value="ECO:0007669"/>
    <property type="project" value="TreeGrafter"/>
</dbReference>
<keyword evidence="8" id="KW-0539">Nucleus</keyword>
<keyword evidence="7" id="KW-0675">Receptor</keyword>
<keyword evidence="2" id="KW-0863">Zinc-finger</keyword>
<protein>
    <recommendedName>
        <fullName evidence="10">Nuclear receptor domain-containing protein</fullName>
    </recommendedName>
</protein>
<dbReference type="SMART" id="SM00399">
    <property type="entry name" value="ZnF_C4"/>
    <property type="match status" value="1"/>
</dbReference>
<evidence type="ECO:0000256" key="8">
    <source>
        <dbReference type="ARBA" id="ARBA00023242"/>
    </source>
</evidence>
<dbReference type="InterPro" id="IPR035500">
    <property type="entry name" value="NHR-like_dom_sf"/>
</dbReference>
<dbReference type="Proteomes" id="UP000663828">
    <property type="component" value="Unassembled WGS sequence"/>
</dbReference>
<dbReference type="GO" id="GO:0000978">
    <property type="term" value="F:RNA polymerase II cis-regulatory region sequence-specific DNA binding"/>
    <property type="evidence" value="ECO:0007669"/>
    <property type="project" value="TreeGrafter"/>
</dbReference>
<dbReference type="Gene3D" id="3.30.50.10">
    <property type="entry name" value="Erythroid Transcription Factor GATA-1, subunit A"/>
    <property type="match status" value="1"/>
</dbReference>
<evidence type="ECO:0000256" key="1">
    <source>
        <dbReference type="ARBA" id="ARBA00022723"/>
    </source>
</evidence>
<dbReference type="InterPro" id="IPR013088">
    <property type="entry name" value="Znf_NHR/GATA"/>
</dbReference>
<comment type="caution">
    <text evidence="11">The sequence shown here is derived from an EMBL/GenBank/DDBJ whole genome shotgun (WGS) entry which is preliminary data.</text>
</comment>
<evidence type="ECO:0000256" key="7">
    <source>
        <dbReference type="ARBA" id="ARBA00023170"/>
    </source>
</evidence>
<keyword evidence="1" id="KW-0479">Metal-binding</keyword>
<evidence type="ECO:0000313" key="14">
    <source>
        <dbReference type="Proteomes" id="UP000663852"/>
    </source>
</evidence>
<dbReference type="Proteomes" id="UP000663852">
    <property type="component" value="Unassembled WGS sequence"/>
</dbReference>
<keyword evidence="5" id="KW-0238">DNA-binding</keyword>
<evidence type="ECO:0000256" key="5">
    <source>
        <dbReference type="ARBA" id="ARBA00023125"/>
    </source>
</evidence>
<evidence type="ECO:0000259" key="10">
    <source>
        <dbReference type="PROSITE" id="PS51030"/>
    </source>
</evidence>
<keyword evidence="4" id="KW-0805">Transcription regulation</keyword>
<dbReference type="AlphaFoldDB" id="A0A814N5C7"/>
<dbReference type="SUPFAM" id="SSF57716">
    <property type="entry name" value="Glucocorticoid receptor-like (DNA-binding domain)"/>
    <property type="match status" value="1"/>
</dbReference>
<evidence type="ECO:0000313" key="11">
    <source>
        <dbReference type="EMBL" id="CAF1086939.1"/>
    </source>
</evidence>
<dbReference type="OrthoDB" id="10030268at2759"/>
<keyword evidence="13" id="KW-1185">Reference proteome</keyword>
<dbReference type="InterPro" id="IPR001628">
    <property type="entry name" value="Znf_hrmn_rcpt"/>
</dbReference>
<evidence type="ECO:0000256" key="3">
    <source>
        <dbReference type="ARBA" id="ARBA00022833"/>
    </source>
</evidence>
<name>A0A814N5C7_ADIRI</name>